<organism evidence="2 3">
    <name type="scientific">Nocardia speluncae</name>
    <dbReference type="NCBI Taxonomy" id="419477"/>
    <lineage>
        <taxon>Bacteria</taxon>
        <taxon>Bacillati</taxon>
        <taxon>Actinomycetota</taxon>
        <taxon>Actinomycetes</taxon>
        <taxon>Mycobacteriales</taxon>
        <taxon>Nocardiaceae</taxon>
        <taxon>Nocardia</taxon>
    </lineage>
</organism>
<dbReference type="Proteomes" id="UP000565715">
    <property type="component" value="Unassembled WGS sequence"/>
</dbReference>
<keyword evidence="2" id="KW-0808">Transferase</keyword>
<dbReference type="AlphaFoldDB" id="A0A846XMZ0"/>
<dbReference type="InterPro" id="IPR016181">
    <property type="entry name" value="Acyl_CoA_acyltransferase"/>
</dbReference>
<evidence type="ECO:0000259" key="1">
    <source>
        <dbReference type="PROSITE" id="PS51186"/>
    </source>
</evidence>
<evidence type="ECO:0000313" key="3">
    <source>
        <dbReference type="Proteomes" id="UP000565715"/>
    </source>
</evidence>
<dbReference type="CDD" id="cd04301">
    <property type="entry name" value="NAT_SF"/>
    <property type="match status" value="1"/>
</dbReference>
<dbReference type="GO" id="GO:0005737">
    <property type="term" value="C:cytoplasm"/>
    <property type="evidence" value="ECO:0007669"/>
    <property type="project" value="TreeGrafter"/>
</dbReference>
<dbReference type="EMBL" id="JAAXOO010000008">
    <property type="protein sequence ID" value="NKY37362.1"/>
    <property type="molecule type" value="Genomic_DNA"/>
</dbReference>
<dbReference type="SUPFAM" id="SSF55729">
    <property type="entry name" value="Acyl-CoA N-acyltransferases (Nat)"/>
    <property type="match status" value="1"/>
</dbReference>
<dbReference type="PANTHER" id="PTHR43441">
    <property type="entry name" value="RIBOSOMAL-PROTEIN-SERINE ACETYLTRANSFERASE"/>
    <property type="match status" value="1"/>
</dbReference>
<name>A0A846XMZ0_9NOCA</name>
<keyword evidence="3" id="KW-1185">Reference proteome</keyword>
<reference evidence="2 3" key="1">
    <citation type="submission" date="2020-04" db="EMBL/GenBank/DDBJ databases">
        <title>MicrobeNet Type strains.</title>
        <authorList>
            <person name="Nicholson A.C."/>
        </authorList>
    </citation>
    <scope>NUCLEOTIDE SEQUENCE [LARGE SCALE GENOMIC DNA]</scope>
    <source>
        <strain evidence="2 3">DSM 45078</strain>
    </source>
</reference>
<dbReference type="InterPro" id="IPR000182">
    <property type="entry name" value="GNAT_dom"/>
</dbReference>
<dbReference type="GO" id="GO:1990189">
    <property type="term" value="F:protein N-terminal-serine acetyltransferase activity"/>
    <property type="evidence" value="ECO:0007669"/>
    <property type="project" value="TreeGrafter"/>
</dbReference>
<dbReference type="PANTHER" id="PTHR43441:SF10">
    <property type="entry name" value="ACETYLTRANSFERASE"/>
    <property type="match status" value="1"/>
</dbReference>
<sequence length="235" mass="26635">MRFELVGEKRGYHHPNSTERWTSRSLRTRKTRCRGHRCDAIIGRVEEQTLTDGTIWLGRPDADDIDAIAEACQDPEIAEWITIPWPYRRTDAEEFIGTTVADGWAARCPIWAVRTAERGRLLGTVSLGTRPRDETAAEIGFWLHPEYRRKGIISRAVTLTCDFGFDPAGMSLIRIQWRAFVGNHASAAVARKHGFRYEGLARLGSDHRGTRRDHWVAARLHTDPPGPAGEWPVDI</sequence>
<dbReference type="PROSITE" id="PS51186">
    <property type="entry name" value="GNAT"/>
    <property type="match status" value="1"/>
</dbReference>
<gene>
    <name evidence="2" type="ORF">HGA13_30470</name>
</gene>
<dbReference type="InterPro" id="IPR051908">
    <property type="entry name" value="Ribosomal_N-acetyltransferase"/>
</dbReference>
<comment type="caution">
    <text evidence="2">The sequence shown here is derived from an EMBL/GenBank/DDBJ whole genome shotgun (WGS) entry which is preliminary data.</text>
</comment>
<protein>
    <submittedName>
        <fullName evidence="2">GNAT family N-acetyltransferase</fullName>
    </submittedName>
</protein>
<dbReference type="Pfam" id="PF13302">
    <property type="entry name" value="Acetyltransf_3"/>
    <property type="match status" value="1"/>
</dbReference>
<dbReference type="Gene3D" id="3.40.630.30">
    <property type="match status" value="1"/>
</dbReference>
<evidence type="ECO:0000313" key="2">
    <source>
        <dbReference type="EMBL" id="NKY37362.1"/>
    </source>
</evidence>
<proteinExistence type="predicted"/>
<feature type="domain" description="N-acetyltransferase" evidence="1">
    <location>
        <begin position="63"/>
        <end position="222"/>
    </location>
</feature>
<dbReference type="GO" id="GO:0008999">
    <property type="term" value="F:protein-N-terminal-alanine acetyltransferase activity"/>
    <property type="evidence" value="ECO:0007669"/>
    <property type="project" value="TreeGrafter"/>
</dbReference>
<accession>A0A846XMZ0</accession>